<dbReference type="Proteomes" id="UP001501742">
    <property type="component" value="Unassembled WGS sequence"/>
</dbReference>
<evidence type="ECO:0000313" key="2">
    <source>
        <dbReference type="Proteomes" id="UP001501742"/>
    </source>
</evidence>
<comment type="caution">
    <text evidence="1">The sequence shown here is derived from an EMBL/GenBank/DDBJ whole genome shotgun (WGS) entry which is preliminary data.</text>
</comment>
<protein>
    <submittedName>
        <fullName evidence="1">Uncharacterized protein</fullName>
    </submittedName>
</protein>
<sequence length="215" mass="23314">MLQTTLDVHQPGVLEFVEGALDPRVLCGTGDASHLTPGHRRVGPGEDAERVSLCRADESGEGSSELHPVSVQLIGTSVHRSRTQRDGHLGLLLLACISPSTAARTWFGQTRGMTAGVEDDHFFVVSGRRWRRTDPALPEDLAARLRAHLGRGRNGVKLAKRAGDESAVAAARHRNGLAKHGLGERGPEWWERPEPERIAQAEQALADLDRLDGTP</sequence>
<proteinExistence type="predicted"/>
<keyword evidence="2" id="KW-1185">Reference proteome</keyword>
<dbReference type="EMBL" id="BAAAJX010000011">
    <property type="protein sequence ID" value="GAA1493997.1"/>
    <property type="molecule type" value="Genomic_DNA"/>
</dbReference>
<evidence type="ECO:0000313" key="1">
    <source>
        <dbReference type="EMBL" id="GAA1493997.1"/>
    </source>
</evidence>
<reference evidence="1 2" key="1">
    <citation type="journal article" date="2019" name="Int. J. Syst. Evol. Microbiol.">
        <title>The Global Catalogue of Microorganisms (GCM) 10K type strain sequencing project: providing services to taxonomists for standard genome sequencing and annotation.</title>
        <authorList>
            <consortium name="The Broad Institute Genomics Platform"/>
            <consortium name="The Broad Institute Genome Sequencing Center for Infectious Disease"/>
            <person name="Wu L."/>
            <person name="Ma J."/>
        </authorList>
    </citation>
    <scope>NUCLEOTIDE SEQUENCE [LARGE SCALE GENOMIC DNA]</scope>
    <source>
        <strain evidence="1 2">JCM 12140</strain>
    </source>
</reference>
<name>A0ABN1ZFU7_9MICO</name>
<organism evidence="1 2">
    <name type="scientific">Curtobacterium herbarum</name>
    <dbReference type="NCBI Taxonomy" id="150122"/>
    <lineage>
        <taxon>Bacteria</taxon>
        <taxon>Bacillati</taxon>
        <taxon>Actinomycetota</taxon>
        <taxon>Actinomycetes</taxon>
        <taxon>Micrococcales</taxon>
        <taxon>Microbacteriaceae</taxon>
        <taxon>Curtobacterium</taxon>
    </lineage>
</organism>
<accession>A0ABN1ZFU7</accession>
<gene>
    <name evidence="1" type="ORF">GCM10009627_23430</name>
</gene>